<proteinExistence type="predicted"/>
<evidence type="ECO:0000313" key="2">
    <source>
        <dbReference type="EMBL" id="MDT0436832.1"/>
    </source>
</evidence>
<gene>
    <name evidence="2" type="ORF">RM877_19280</name>
</gene>
<dbReference type="RefSeq" id="WP_176729779.1">
    <property type="nucleotide sequence ID" value="NZ_JAVRES010000009.1"/>
</dbReference>
<dbReference type="EMBL" id="JAVRES010000009">
    <property type="protein sequence ID" value="MDT0436832.1"/>
    <property type="molecule type" value="Genomic_DNA"/>
</dbReference>
<evidence type="ECO:0008006" key="4">
    <source>
        <dbReference type="Google" id="ProtNLM"/>
    </source>
</evidence>
<comment type="caution">
    <text evidence="2">The sequence shown here is derived from an EMBL/GenBank/DDBJ whole genome shotgun (WGS) entry which is preliminary data.</text>
</comment>
<feature type="compositionally biased region" description="Low complexity" evidence="1">
    <location>
        <begin position="163"/>
        <end position="192"/>
    </location>
</feature>
<evidence type="ECO:0000313" key="3">
    <source>
        <dbReference type="Proteomes" id="UP001183535"/>
    </source>
</evidence>
<dbReference type="Proteomes" id="UP001183535">
    <property type="component" value="Unassembled WGS sequence"/>
</dbReference>
<sequence>MGFAIGFAVLLIAGAVVARRRGRRTGRTRDEAHPRCLSGRPGLSGLDAEAEANRWLIRLGASLVPPDARTWSTAAGETAGRELTWASECHREARFRLAGAHTAAEYAEVTRTAREGLAHVHAAREALGVRPEDGDVPRGASGGAGDRDGDLPRGASGGDRAADSAPAGRGGPALEEAPVPGGVGPPALGFRV</sequence>
<reference evidence="3" key="1">
    <citation type="submission" date="2023-07" db="EMBL/GenBank/DDBJ databases">
        <title>30 novel species of actinomycetes from the DSMZ collection.</title>
        <authorList>
            <person name="Nouioui I."/>
        </authorList>
    </citation>
    <scope>NUCLEOTIDE SEQUENCE [LARGE SCALE GENOMIC DNA]</scope>
    <source>
        <strain evidence="3">DSM 41981</strain>
    </source>
</reference>
<evidence type="ECO:0000256" key="1">
    <source>
        <dbReference type="SAM" id="MobiDB-lite"/>
    </source>
</evidence>
<keyword evidence="3" id="KW-1185">Reference proteome</keyword>
<feature type="region of interest" description="Disordered" evidence="1">
    <location>
        <begin position="128"/>
        <end position="192"/>
    </location>
</feature>
<organism evidence="2 3">
    <name type="scientific">Streptomyces doudnae</name>
    <dbReference type="NCBI Taxonomy" id="3075536"/>
    <lineage>
        <taxon>Bacteria</taxon>
        <taxon>Bacillati</taxon>
        <taxon>Actinomycetota</taxon>
        <taxon>Actinomycetes</taxon>
        <taxon>Kitasatosporales</taxon>
        <taxon>Streptomycetaceae</taxon>
        <taxon>Streptomyces</taxon>
    </lineage>
</organism>
<accession>A0ABD5EQ59</accession>
<dbReference type="AlphaFoldDB" id="A0ABD5EQ59"/>
<name>A0ABD5EQ59_9ACTN</name>
<protein>
    <recommendedName>
        <fullName evidence="4">DUF4129 domain-containing protein</fullName>
    </recommendedName>
</protein>